<name>A0A553JUK8_SHEHA</name>
<organism evidence="6 7">
    <name type="scientific">Shewanella hanedai</name>
    <name type="common">Alteromonas hanedai</name>
    <dbReference type="NCBI Taxonomy" id="25"/>
    <lineage>
        <taxon>Bacteria</taxon>
        <taxon>Pseudomonadati</taxon>
        <taxon>Pseudomonadota</taxon>
        <taxon>Gammaproteobacteria</taxon>
        <taxon>Alteromonadales</taxon>
        <taxon>Shewanellaceae</taxon>
        <taxon>Shewanella</taxon>
    </lineage>
</organism>
<dbReference type="Gene3D" id="3.40.190.290">
    <property type="match status" value="1"/>
</dbReference>
<dbReference type="InterPro" id="IPR005119">
    <property type="entry name" value="LysR_subst-bd"/>
</dbReference>
<dbReference type="GO" id="GO:0043565">
    <property type="term" value="F:sequence-specific DNA binding"/>
    <property type="evidence" value="ECO:0007669"/>
    <property type="project" value="TreeGrafter"/>
</dbReference>
<protein>
    <submittedName>
        <fullName evidence="6">LysR family transcriptional regulator</fullName>
    </submittedName>
</protein>
<dbReference type="InterPro" id="IPR036388">
    <property type="entry name" value="WH-like_DNA-bd_sf"/>
</dbReference>
<dbReference type="CDD" id="cd08422">
    <property type="entry name" value="PBP2_CrgA_like"/>
    <property type="match status" value="1"/>
</dbReference>
<dbReference type="Pfam" id="PF00126">
    <property type="entry name" value="HTH_1"/>
    <property type="match status" value="1"/>
</dbReference>
<dbReference type="EMBL" id="VKGK01000001">
    <property type="protein sequence ID" value="TRY16139.1"/>
    <property type="molecule type" value="Genomic_DNA"/>
</dbReference>
<dbReference type="InterPro" id="IPR000847">
    <property type="entry name" value="LysR_HTH_N"/>
</dbReference>
<keyword evidence="3" id="KW-0238">DNA-binding</keyword>
<proteinExistence type="inferred from homology"/>
<evidence type="ECO:0000313" key="6">
    <source>
        <dbReference type="EMBL" id="TRY16139.1"/>
    </source>
</evidence>
<dbReference type="InterPro" id="IPR036390">
    <property type="entry name" value="WH_DNA-bd_sf"/>
</dbReference>
<dbReference type="RefSeq" id="WP_143562584.1">
    <property type="nucleotide sequence ID" value="NZ_BMPL01000001.1"/>
</dbReference>
<evidence type="ECO:0000259" key="5">
    <source>
        <dbReference type="PROSITE" id="PS50931"/>
    </source>
</evidence>
<dbReference type="Proteomes" id="UP000318126">
    <property type="component" value="Unassembled WGS sequence"/>
</dbReference>
<evidence type="ECO:0000256" key="2">
    <source>
        <dbReference type="ARBA" id="ARBA00023015"/>
    </source>
</evidence>
<dbReference type="PANTHER" id="PTHR30537">
    <property type="entry name" value="HTH-TYPE TRANSCRIPTIONAL REGULATOR"/>
    <property type="match status" value="1"/>
</dbReference>
<dbReference type="Gene3D" id="1.10.10.10">
    <property type="entry name" value="Winged helix-like DNA-binding domain superfamily/Winged helix DNA-binding domain"/>
    <property type="match status" value="1"/>
</dbReference>
<evidence type="ECO:0000313" key="7">
    <source>
        <dbReference type="Proteomes" id="UP000318126"/>
    </source>
</evidence>
<evidence type="ECO:0000256" key="4">
    <source>
        <dbReference type="ARBA" id="ARBA00023163"/>
    </source>
</evidence>
<sequence>MNKDLNLADIRAFTVIAEQGSFTLAAEVLGCSRSHLSKQLLQLEVLLGVTLIARTTRAQRLTEQGAAFFNSCQSALESIDQAVAMTVDSAQRLQGNININCVGGIIGEEIVTALVNDFITEYPDISVNLDFSSSRVDLVVDEFDLVFRMGELEDSSIVARKLMSIENMTMASPIYLERHGYPVNPKELKEHLCITGSIDRWLFESKEDAKHKVEVDIKGSFKCKNGRVMKSAAIAGNGIVRLPKLYCPNELASGELVSVFEHWRVADTPFYLLYCKDRFQPARLRAFVSFTTQNFMKYVTGIRII</sequence>
<evidence type="ECO:0000256" key="1">
    <source>
        <dbReference type="ARBA" id="ARBA00009437"/>
    </source>
</evidence>
<dbReference type="OrthoDB" id="9786526at2"/>
<dbReference type="InterPro" id="IPR058163">
    <property type="entry name" value="LysR-type_TF_proteobact-type"/>
</dbReference>
<comment type="similarity">
    <text evidence="1">Belongs to the LysR transcriptional regulatory family.</text>
</comment>
<gene>
    <name evidence="6" type="ORF">FN961_00465</name>
</gene>
<dbReference type="Pfam" id="PF03466">
    <property type="entry name" value="LysR_substrate"/>
    <property type="match status" value="1"/>
</dbReference>
<feature type="domain" description="HTH lysR-type" evidence="5">
    <location>
        <begin position="5"/>
        <end position="62"/>
    </location>
</feature>
<keyword evidence="2" id="KW-0805">Transcription regulation</keyword>
<accession>A0A553JUK8</accession>
<dbReference type="GO" id="GO:0006351">
    <property type="term" value="P:DNA-templated transcription"/>
    <property type="evidence" value="ECO:0007669"/>
    <property type="project" value="TreeGrafter"/>
</dbReference>
<dbReference type="AlphaFoldDB" id="A0A553JUK8"/>
<dbReference type="PANTHER" id="PTHR30537:SF5">
    <property type="entry name" value="HTH-TYPE TRANSCRIPTIONAL ACTIVATOR TTDR-RELATED"/>
    <property type="match status" value="1"/>
</dbReference>
<dbReference type="GO" id="GO:0003700">
    <property type="term" value="F:DNA-binding transcription factor activity"/>
    <property type="evidence" value="ECO:0007669"/>
    <property type="project" value="InterPro"/>
</dbReference>
<dbReference type="FunFam" id="1.10.10.10:FF:000001">
    <property type="entry name" value="LysR family transcriptional regulator"/>
    <property type="match status" value="1"/>
</dbReference>
<dbReference type="SUPFAM" id="SSF53850">
    <property type="entry name" value="Periplasmic binding protein-like II"/>
    <property type="match status" value="1"/>
</dbReference>
<evidence type="ECO:0000256" key="3">
    <source>
        <dbReference type="ARBA" id="ARBA00023125"/>
    </source>
</evidence>
<dbReference type="SUPFAM" id="SSF46785">
    <property type="entry name" value="Winged helix' DNA-binding domain"/>
    <property type="match status" value="1"/>
</dbReference>
<keyword evidence="7" id="KW-1185">Reference proteome</keyword>
<comment type="caution">
    <text evidence="6">The sequence shown here is derived from an EMBL/GenBank/DDBJ whole genome shotgun (WGS) entry which is preliminary data.</text>
</comment>
<dbReference type="PROSITE" id="PS50931">
    <property type="entry name" value="HTH_LYSR"/>
    <property type="match status" value="1"/>
</dbReference>
<keyword evidence="4" id="KW-0804">Transcription</keyword>
<reference evidence="7" key="1">
    <citation type="submission" date="2019-07" db="EMBL/GenBank/DDBJ databases">
        <title>Shewanella sp. YLB-08 draft genomic sequence.</title>
        <authorList>
            <person name="Yu L."/>
        </authorList>
    </citation>
    <scope>NUCLEOTIDE SEQUENCE [LARGE SCALE GENOMIC DNA]</scope>
    <source>
        <strain evidence="7">JCM 20706</strain>
    </source>
</reference>